<dbReference type="EMBL" id="CAJOBP010020670">
    <property type="protein sequence ID" value="CAF4597111.1"/>
    <property type="molecule type" value="Genomic_DNA"/>
</dbReference>
<proteinExistence type="predicted"/>
<name>A0A821BSE1_9BILA</name>
<gene>
    <name evidence="1" type="ORF">UJA718_LOCUS31125</name>
</gene>
<feature type="non-terminal residue" evidence="1">
    <location>
        <position position="1"/>
    </location>
</feature>
<accession>A0A821BSE1</accession>
<evidence type="ECO:0000313" key="2">
    <source>
        <dbReference type="Proteomes" id="UP000663873"/>
    </source>
</evidence>
<protein>
    <submittedName>
        <fullName evidence="1">Uncharacterized protein</fullName>
    </submittedName>
</protein>
<comment type="caution">
    <text evidence="1">The sequence shown here is derived from an EMBL/GenBank/DDBJ whole genome shotgun (WGS) entry which is preliminary data.</text>
</comment>
<dbReference type="Proteomes" id="UP000663873">
    <property type="component" value="Unassembled WGS sequence"/>
</dbReference>
<sequence length="83" mass="9414">MEPIMTIKNDQELATAEINPEASENIILLPRTASKIIRQRSIDYVDSENKIEKATPSGYSVKEIAAYRRGKRVGDEKLPKKVR</sequence>
<evidence type="ECO:0000313" key="1">
    <source>
        <dbReference type="EMBL" id="CAF4597111.1"/>
    </source>
</evidence>
<dbReference type="AlphaFoldDB" id="A0A821BSE1"/>
<organism evidence="1 2">
    <name type="scientific">Rotaria socialis</name>
    <dbReference type="NCBI Taxonomy" id="392032"/>
    <lineage>
        <taxon>Eukaryota</taxon>
        <taxon>Metazoa</taxon>
        <taxon>Spiralia</taxon>
        <taxon>Gnathifera</taxon>
        <taxon>Rotifera</taxon>
        <taxon>Eurotatoria</taxon>
        <taxon>Bdelloidea</taxon>
        <taxon>Philodinida</taxon>
        <taxon>Philodinidae</taxon>
        <taxon>Rotaria</taxon>
    </lineage>
</organism>
<keyword evidence="2" id="KW-1185">Reference proteome</keyword>
<reference evidence="1" key="1">
    <citation type="submission" date="2021-02" db="EMBL/GenBank/DDBJ databases">
        <authorList>
            <person name="Nowell W R."/>
        </authorList>
    </citation>
    <scope>NUCLEOTIDE SEQUENCE</scope>
</reference>